<comment type="caution">
    <text evidence="6">The sequence shown here is derived from an EMBL/GenBank/DDBJ whole genome shotgun (WGS) entry which is preliminary data.</text>
</comment>
<keyword evidence="3" id="KW-0378">Hydrolase</keyword>
<comment type="similarity">
    <text evidence="4">Belongs to the Fes family.</text>
</comment>
<evidence type="ECO:0000259" key="5">
    <source>
        <dbReference type="Pfam" id="PF11806"/>
    </source>
</evidence>
<accession>A0A6G4XG99</accession>
<evidence type="ECO:0000256" key="3">
    <source>
        <dbReference type="ARBA" id="ARBA00022801"/>
    </source>
</evidence>
<dbReference type="Proteomes" id="UP000481109">
    <property type="component" value="Unassembled WGS sequence"/>
</dbReference>
<sequence length="455" mass="48946">MSVAIPLVGPQLTDADVRPHPLTGPAVERLTRRLAEASSTAERDRIVAEFWAAAERRGTPLVEELDGEPGHRAVTFLWRGHRATQQVLLLGNRLADREHLAASLLRRIPDTDIWHLGLKLRADHRGSYQLAADVYPGEPPADPRLLQERLRGLSRYAAPDPLNPAALPTRWSPAGASVFALPDAPAQPWAGRRAGIARGTVERHRRPGGALDGERDVWVYLPPGIDQAAAADRGATTAADPDPVAELPVLVLCDGDMWFGELGFQDTLDALIADGAVPPLAVLAPDAVDNPTRWGDLGGRDAYVSFLADLVLPWAANRWPLTTDPARTVIAGQSLGGVTALYAVHTRADRFGHALAQSASLWWRPGLPQGVPKTVSTETPWLVSLFAEAERRPVSVRLAVGLHEGRMVGDARTLHTALASLGYPVTRTEYNGGHDYACWRGCLADGLAATLGPAD</sequence>
<evidence type="ECO:0000313" key="7">
    <source>
        <dbReference type="Proteomes" id="UP000481109"/>
    </source>
</evidence>
<reference evidence="6 7" key="1">
    <citation type="submission" date="2020-02" db="EMBL/GenBank/DDBJ databases">
        <title>Whole-genome analyses of novel actinobacteria.</title>
        <authorList>
            <person name="Sahin N."/>
            <person name="Tokatli A."/>
        </authorList>
    </citation>
    <scope>NUCLEOTIDE SEQUENCE [LARGE SCALE GENOMIC DNA]</scope>
    <source>
        <strain evidence="6 7">YC504</strain>
    </source>
</reference>
<dbReference type="GO" id="GO:0008849">
    <property type="term" value="F:enterochelin esterase activity"/>
    <property type="evidence" value="ECO:0007669"/>
    <property type="project" value="InterPro"/>
</dbReference>
<dbReference type="Pfam" id="PF00756">
    <property type="entry name" value="Esterase"/>
    <property type="match status" value="1"/>
</dbReference>
<feature type="domain" description="Enterochelin esterase N-terminal" evidence="5">
    <location>
        <begin position="73"/>
        <end position="189"/>
    </location>
</feature>
<gene>
    <name evidence="6" type="ORF">G6045_12260</name>
</gene>
<proteinExistence type="inferred from homology"/>
<keyword evidence="7" id="KW-1185">Reference proteome</keyword>
<keyword evidence="2" id="KW-0963">Cytoplasm</keyword>
<dbReference type="AlphaFoldDB" id="A0A6G4XG99"/>
<dbReference type="InterPro" id="IPR014756">
    <property type="entry name" value="Ig_E-set"/>
</dbReference>
<dbReference type="InterPro" id="IPR050583">
    <property type="entry name" value="Mycobacterial_A85_antigen"/>
</dbReference>
<dbReference type="PANTHER" id="PTHR48098">
    <property type="entry name" value="ENTEROCHELIN ESTERASE-RELATED"/>
    <property type="match status" value="1"/>
</dbReference>
<dbReference type="EMBL" id="JAAKZW010000035">
    <property type="protein sequence ID" value="NGO76428.1"/>
    <property type="molecule type" value="Genomic_DNA"/>
</dbReference>
<evidence type="ECO:0000256" key="1">
    <source>
        <dbReference type="ARBA" id="ARBA00004496"/>
    </source>
</evidence>
<dbReference type="SUPFAM" id="SSF53474">
    <property type="entry name" value="alpha/beta-Hydrolases"/>
    <property type="match status" value="1"/>
</dbReference>
<evidence type="ECO:0000256" key="4">
    <source>
        <dbReference type="ARBA" id="ARBA00024201"/>
    </source>
</evidence>
<dbReference type="Pfam" id="PF11806">
    <property type="entry name" value="Enterochelin_N"/>
    <property type="match status" value="1"/>
</dbReference>
<protein>
    <submittedName>
        <fullName evidence="6">DUF3327 domain-containing protein</fullName>
    </submittedName>
</protein>
<evidence type="ECO:0000313" key="6">
    <source>
        <dbReference type="EMBL" id="NGO76428.1"/>
    </source>
</evidence>
<dbReference type="GO" id="GO:0005737">
    <property type="term" value="C:cytoplasm"/>
    <property type="evidence" value="ECO:0007669"/>
    <property type="project" value="UniProtKB-SubCell"/>
</dbReference>
<dbReference type="GO" id="GO:0006826">
    <property type="term" value="P:iron ion transport"/>
    <property type="evidence" value="ECO:0007669"/>
    <property type="project" value="InterPro"/>
</dbReference>
<dbReference type="InterPro" id="IPR029058">
    <property type="entry name" value="AB_hydrolase_fold"/>
</dbReference>
<evidence type="ECO:0000256" key="2">
    <source>
        <dbReference type="ARBA" id="ARBA00022490"/>
    </source>
</evidence>
<dbReference type="Gene3D" id="3.40.50.1820">
    <property type="entry name" value="alpha/beta hydrolase"/>
    <property type="match status" value="1"/>
</dbReference>
<dbReference type="InterPro" id="IPR021764">
    <property type="entry name" value="Enterochelin_esterase_N"/>
</dbReference>
<dbReference type="InterPro" id="IPR000801">
    <property type="entry name" value="Esterase-like"/>
</dbReference>
<dbReference type="InterPro" id="IPR013783">
    <property type="entry name" value="Ig-like_fold"/>
</dbReference>
<comment type="subcellular location">
    <subcellularLocation>
        <location evidence="1">Cytoplasm</location>
    </subcellularLocation>
</comment>
<dbReference type="GO" id="GO:0005506">
    <property type="term" value="F:iron ion binding"/>
    <property type="evidence" value="ECO:0007669"/>
    <property type="project" value="InterPro"/>
</dbReference>
<dbReference type="PANTHER" id="PTHR48098:SF3">
    <property type="entry name" value="IRON(III) ENTEROBACTIN ESTERASE"/>
    <property type="match status" value="1"/>
</dbReference>
<dbReference type="RefSeq" id="WP_165331925.1">
    <property type="nucleotide sequence ID" value="NZ_JAAKZW010000035.1"/>
</dbReference>
<dbReference type="Gene3D" id="2.60.40.10">
    <property type="entry name" value="Immunoglobulins"/>
    <property type="match status" value="1"/>
</dbReference>
<dbReference type="SUPFAM" id="SSF81296">
    <property type="entry name" value="E set domains"/>
    <property type="match status" value="1"/>
</dbReference>
<dbReference type="GO" id="GO:0005975">
    <property type="term" value="P:carbohydrate metabolic process"/>
    <property type="evidence" value="ECO:0007669"/>
    <property type="project" value="UniProtKB-ARBA"/>
</dbReference>
<organism evidence="6 7">
    <name type="scientific">Streptomyces mesophilus</name>
    <dbReference type="NCBI Taxonomy" id="1775132"/>
    <lineage>
        <taxon>Bacteria</taxon>
        <taxon>Bacillati</taxon>
        <taxon>Actinomycetota</taxon>
        <taxon>Actinomycetes</taxon>
        <taxon>Kitasatosporales</taxon>
        <taxon>Streptomycetaceae</taxon>
        <taxon>Streptomyces</taxon>
    </lineage>
</organism>
<name>A0A6G4XG99_9ACTN</name>